<dbReference type="AlphaFoldDB" id="A0A226E7Q1"/>
<evidence type="ECO:0000313" key="2">
    <source>
        <dbReference type="EMBL" id="OXA53625.1"/>
    </source>
</evidence>
<gene>
    <name evidence="2" type="ORF">Fcan01_11208</name>
</gene>
<accession>A0A226E7Q1</accession>
<feature type="chain" id="PRO_5011991101" evidence="1">
    <location>
        <begin position="19"/>
        <end position="251"/>
    </location>
</feature>
<keyword evidence="1" id="KW-0732">Signal</keyword>
<dbReference type="Proteomes" id="UP000198287">
    <property type="component" value="Unassembled WGS sequence"/>
</dbReference>
<sequence length="251" mass="28068">MSMMKVVQVLMLISLCKAVELPLRDMDFYDCLLCLELTGGVYLVKSLDETIQGGVCIAGVRLVCKSVKYEEPCSRLFTAEWAFLEDLACNGDEDNVGARHCPEKFEESWDLHGPEIGEGFMWLSDDGVKVCQECQAGLGRYVVFGPGLESESSEGLCMTSLREEPCRVGRGLICPGDLMGCTGPFARRAHYFKKIAYGILKTWRDYDEICNNMLPDQTQGSSEDVLNVMVPTCPPRGNVHLRNHCWTTRSR</sequence>
<keyword evidence="3" id="KW-1185">Reference proteome</keyword>
<comment type="caution">
    <text evidence="2">The sequence shown here is derived from an EMBL/GenBank/DDBJ whole genome shotgun (WGS) entry which is preliminary data.</text>
</comment>
<organism evidence="2 3">
    <name type="scientific">Folsomia candida</name>
    <name type="common">Springtail</name>
    <dbReference type="NCBI Taxonomy" id="158441"/>
    <lineage>
        <taxon>Eukaryota</taxon>
        <taxon>Metazoa</taxon>
        <taxon>Ecdysozoa</taxon>
        <taxon>Arthropoda</taxon>
        <taxon>Hexapoda</taxon>
        <taxon>Collembola</taxon>
        <taxon>Entomobryomorpha</taxon>
        <taxon>Isotomoidea</taxon>
        <taxon>Isotomidae</taxon>
        <taxon>Proisotominae</taxon>
        <taxon>Folsomia</taxon>
    </lineage>
</organism>
<protein>
    <submittedName>
        <fullName evidence="2">Uncharacterized protein</fullName>
    </submittedName>
</protein>
<dbReference type="EMBL" id="LNIX01000005">
    <property type="protein sequence ID" value="OXA53625.1"/>
    <property type="molecule type" value="Genomic_DNA"/>
</dbReference>
<reference evidence="2 3" key="1">
    <citation type="submission" date="2015-12" db="EMBL/GenBank/DDBJ databases">
        <title>The genome of Folsomia candida.</title>
        <authorList>
            <person name="Faddeeva A."/>
            <person name="Derks M.F."/>
            <person name="Anvar Y."/>
            <person name="Smit S."/>
            <person name="Van Straalen N."/>
            <person name="Roelofs D."/>
        </authorList>
    </citation>
    <scope>NUCLEOTIDE SEQUENCE [LARGE SCALE GENOMIC DNA]</scope>
    <source>
        <strain evidence="2 3">VU population</strain>
        <tissue evidence="2">Whole body</tissue>
    </source>
</reference>
<evidence type="ECO:0000256" key="1">
    <source>
        <dbReference type="SAM" id="SignalP"/>
    </source>
</evidence>
<proteinExistence type="predicted"/>
<name>A0A226E7Q1_FOLCA</name>
<feature type="signal peptide" evidence="1">
    <location>
        <begin position="1"/>
        <end position="18"/>
    </location>
</feature>
<evidence type="ECO:0000313" key="3">
    <source>
        <dbReference type="Proteomes" id="UP000198287"/>
    </source>
</evidence>